<dbReference type="Proteomes" id="UP000450676">
    <property type="component" value="Unassembled WGS sequence"/>
</dbReference>
<proteinExistence type="predicted"/>
<dbReference type="SUPFAM" id="SSF53850">
    <property type="entry name" value="Periplasmic binding protein-like II"/>
    <property type="match status" value="1"/>
</dbReference>
<comment type="caution">
    <text evidence="2">The sequence shown here is derived from an EMBL/GenBank/DDBJ whole genome shotgun (WGS) entry which is preliminary data.</text>
</comment>
<dbReference type="EMBL" id="WWCU01000002">
    <property type="protein sequence ID" value="MYN06284.1"/>
    <property type="molecule type" value="Genomic_DNA"/>
</dbReference>
<dbReference type="AlphaFoldDB" id="A0A7X4H7R8"/>
<evidence type="ECO:0000313" key="3">
    <source>
        <dbReference type="Proteomes" id="UP000450676"/>
    </source>
</evidence>
<feature type="signal peptide" evidence="1">
    <location>
        <begin position="1"/>
        <end position="22"/>
    </location>
</feature>
<keyword evidence="1" id="KW-0732">Signal</keyword>
<protein>
    <submittedName>
        <fullName evidence="2">Transporter substrate-binding domain-containing protein</fullName>
    </submittedName>
</protein>
<organism evidence="2 3">
    <name type="scientific">Pseudoduganella aquatica</name>
    <dbReference type="NCBI Taxonomy" id="2660641"/>
    <lineage>
        <taxon>Bacteria</taxon>
        <taxon>Pseudomonadati</taxon>
        <taxon>Pseudomonadota</taxon>
        <taxon>Betaproteobacteria</taxon>
        <taxon>Burkholderiales</taxon>
        <taxon>Oxalobacteraceae</taxon>
        <taxon>Telluria group</taxon>
        <taxon>Pseudoduganella</taxon>
    </lineage>
</organism>
<keyword evidence="3" id="KW-1185">Reference proteome</keyword>
<dbReference type="RefSeq" id="WP_161070661.1">
    <property type="nucleotide sequence ID" value="NZ_CP086370.1"/>
</dbReference>
<evidence type="ECO:0000313" key="2">
    <source>
        <dbReference type="EMBL" id="MYN06284.1"/>
    </source>
</evidence>
<feature type="chain" id="PRO_5030545352" evidence="1">
    <location>
        <begin position="23"/>
        <end position="268"/>
    </location>
</feature>
<accession>A0A7X4H7R8</accession>
<dbReference type="PROSITE" id="PS51257">
    <property type="entry name" value="PROKAR_LIPOPROTEIN"/>
    <property type="match status" value="1"/>
</dbReference>
<dbReference type="PANTHER" id="PTHR35936">
    <property type="entry name" value="MEMBRANE-BOUND LYTIC MUREIN TRANSGLYCOSYLASE F"/>
    <property type="match status" value="1"/>
</dbReference>
<dbReference type="PANTHER" id="PTHR35936:SF25">
    <property type="entry name" value="ABC TRANSPORTER SUBSTRATE-BINDING PROTEIN"/>
    <property type="match status" value="1"/>
</dbReference>
<sequence>MNARRLTTFATLCCVLPGLAAAACSRTINVPVAPHGMAIVVKHGKAAGVMPDMLDELGDKYGCKFTFPVVPRARLEMLFRASDADVIVLSTRSPERDLSGTFVPVFKYRAVLVGVKPIDPSVQSVDTLLKNTDLRIAVVRGFDYGPAYRKLLEPAQAARVQYANDLNDLMRRMQANIADVTILPYSSAYNTIVEDPRLSGLDGQLSISALEDVPWQDAGFYVSTRTLLPADQAVLIDMLGNDEIGKRFLKSLSKVIPPAVLNLTAKRH</sequence>
<dbReference type="Gene3D" id="3.40.190.10">
    <property type="entry name" value="Periplasmic binding protein-like II"/>
    <property type="match status" value="2"/>
</dbReference>
<evidence type="ECO:0000256" key="1">
    <source>
        <dbReference type="SAM" id="SignalP"/>
    </source>
</evidence>
<name>A0A7X4H7R8_9BURK</name>
<gene>
    <name evidence="2" type="ORF">GTP77_02930</name>
</gene>
<reference evidence="2 3" key="1">
    <citation type="submission" date="2019-12" db="EMBL/GenBank/DDBJ databases">
        <title>Novel species isolated from a subtropical stream in China.</title>
        <authorList>
            <person name="Lu H."/>
        </authorList>
    </citation>
    <scope>NUCLEOTIDE SEQUENCE [LARGE SCALE GENOMIC DNA]</scope>
    <source>
        <strain evidence="2 3">FT127W</strain>
    </source>
</reference>